<dbReference type="PIRSF" id="PIRSF033913">
    <property type="entry name" value="S-S_format_DsbB"/>
    <property type="match status" value="1"/>
</dbReference>
<feature type="transmembrane region" description="Helical" evidence="5">
    <location>
        <begin position="38"/>
        <end position="56"/>
    </location>
</feature>
<gene>
    <name evidence="6" type="ORF">FMM06_02555</name>
</gene>
<keyword evidence="2 5" id="KW-0812">Transmembrane</keyword>
<protein>
    <submittedName>
        <fullName evidence="6">Disulfide bond formation protein B</fullName>
    </submittedName>
</protein>
<feature type="transmembrane region" description="Helical" evidence="5">
    <location>
        <begin position="7"/>
        <end position="26"/>
    </location>
</feature>
<evidence type="ECO:0000256" key="5">
    <source>
        <dbReference type="SAM" id="Phobius"/>
    </source>
</evidence>
<dbReference type="RefSeq" id="WP_143554647.1">
    <property type="nucleotide sequence ID" value="NZ_VJWA01000001.1"/>
</dbReference>
<evidence type="ECO:0000256" key="4">
    <source>
        <dbReference type="ARBA" id="ARBA00023136"/>
    </source>
</evidence>
<dbReference type="InterPro" id="IPR024199">
    <property type="entry name" value="Uncharacterised_DsbB"/>
</dbReference>
<dbReference type="GO" id="GO:0006457">
    <property type="term" value="P:protein folding"/>
    <property type="evidence" value="ECO:0007669"/>
    <property type="project" value="InterPro"/>
</dbReference>
<evidence type="ECO:0000313" key="7">
    <source>
        <dbReference type="Proteomes" id="UP000317894"/>
    </source>
</evidence>
<dbReference type="Proteomes" id="UP000317894">
    <property type="component" value="Unassembled WGS sequence"/>
</dbReference>
<evidence type="ECO:0000256" key="3">
    <source>
        <dbReference type="ARBA" id="ARBA00022989"/>
    </source>
</evidence>
<dbReference type="AlphaFoldDB" id="A0A552UFV4"/>
<accession>A0A552UFV4</accession>
<feature type="transmembrane region" description="Helical" evidence="5">
    <location>
        <begin position="122"/>
        <end position="150"/>
    </location>
</feature>
<dbReference type="OrthoDB" id="9808637at2"/>
<name>A0A552UFV4_9SPHN</name>
<keyword evidence="4 5" id="KW-0472">Membrane</keyword>
<organism evidence="6 7">
    <name type="scientific">Glacieibacterium frigidum</name>
    <dbReference type="NCBI Taxonomy" id="2593303"/>
    <lineage>
        <taxon>Bacteria</taxon>
        <taxon>Pseudomonadati</taxon>
        <taxon>Pseudomonadota</taxon>
        <taxon>Alphaproteobacteria</taxon>
        <taxon>Sphingomonadales</taxon>
        <taxon>Sphingosinicellaceae</taxon>
        <taxon>Glacieibacterium</taxon>
    </lineage>
</organism>
<dbReference type="EMBL" id="VJWA01000001">
    <property type="protein sequence ID" value="TRW17102.1"/>
    <property type="molecule type" value="Genomic_DNA"/>
</dbReference>
<dbReference type="GO" id="GO:0016020">
    <property type="term" value="C:membrane"/>
    <property type="evidence" value="ECO:0007669"/>
    <property type="project" value="UniProtKB-SubCell"/>
</dbReference>
<evidence type="ECO:0000256" key="2">
    <source>
        <dbReference type="ARBA" id="ARBA00022692"/>
    </source>
</evidence>
<dbReference type="Pfam" id="PF02600">
    <property type="entry name" value="DsbB"/>
    <property type="match status" value="1"/>
</dbReference>
<feature type="transmembrane region" description="Helical" evidence="5">
    <location>
        <begin position="63"/>
        <end position="84"/>
    </location>
</feature>
<reference evidence="6 7" key="1">
    <citation type="submission" date="2019-07" db="EMBL/GenBank/DDBJ databases">
        <title>Novel species isolated from glacier.</title>
        <authorList>
            <person name="Liu Q."/>
            <person name="Xin Y.-H."/>
        </authorList>
    </citation>
    <scope>NUCLEOTIDE SEQUENCE [LARGE SCALE GENOMIC DNA]</scope>
    <source>
        <strain evidence="6 7">LB1R16</strain>
    </source>
</reference>
<keyword evidence="3 5" id="KW-1133">Transmembrane helix</keyword>
<keyword evidence="7" id="KW-1185">Reference proteome</keyword>
<dbReference type="InterPro" id="IPR023380">
    <property type="entry name" value="DsbB-like_sf"/>
</dbReference>
<proteinExistence type="predicted"/>
<dbReference type="Gene3D" id="1.20.1550.10">
    <property type="entry name" value="DsbB-like"/>
    <property type="match status" value="1"/>
</dbReference>
<dbReference type="GO" id="GO:0015035">
    <property type="term" value="F:protein-disulfide reductase activity"/>
    <property type="evidence" value="ECO:0007669"/>
    <property type="project" value="InterPro"/>
</dbReference>
<dbReference type="SUPFAM" id="SSF158442">
    <property type="entry name" value="DsbB-like"/>
    <property type="match status" value="1"/>
</dbReference>
<dbReference type="InterPro" id="IPR003752">
    <property type="entry name" value="DiS_bond_form_DsbB/BdbC"/>
</dbReference>
<comment type="subcellular location">
    <subcellularLocation>
        <location evidence="1">Membrane</location>
        <topology evidence="1">Multi-pass membrane protein</topology>
    </subcellularLocation>
</comment>
<evidence type="ECO:0000313" key="6">
    <source>
        <dbReference type="EMBL" id="TRW17102.1"/>
    </source>
</evidence>
<comment type="caution">
    <text evidence="6">The sequence shown here is derived from an EMBL/GenBank/DDBJ whole genome shotgun (WGS) entry which is preliminary data.</text>
</comment>
<sequence length="153" mass="15798">MRSEAAANALVLVGPAALLGGALLFQHVGGLYPCEMCIWQRWPHAAALVLGCVAWAMRSNRAVVALAAVAVLVSGAIGVFHAGVELKWWEGVTACSANLAGGSQADIMASILNTPLVRCDAVAWSLFGISMAGWNAILSTGIGGGTLWLLARK</sequence>
<evidence type="ECO:0000256" key="1">
    <source>
        <dbReference type="ARBA" id="ARBA00004141"/>
    </source>
</evidence>